<sequence length="67" mass="8171">MRRIIIYFYKITYFYLSYRGTIGPIGKNRLHRHFYTSVCHQKITIDTTEFKYFETDNKGNILKKITI</sequence>
<keyword evidence="2" id="KW-1185">Reference proteome</keyword>
<protein>
    <submittedName>
        <fullName evidence="1">Uncharacterized protein</fullName>
    </submittedName>
</protein>
<gene>
    <name evidence="1" type="ORF">KUA55_17370</name>
</gene>
<dbReference type="Proteomes" id="UP000774130">
    <property type="component" value="Unassembled WGS sequence"/>
</dbReference>
<organism evidence="1 2">
    <name type="scientific">Enterococcus alishanensis</name>
    <dbReference type="NCBI Taxonomy" id="1303817"/>
    <lineage>
        <taxon>Bacteria</taxon>
        <taxon>Bacillati</taxon>
        <taxon>Bacillota</taxon>
        <taxon>Bacilli</taxon>
        <taxon>Lactobacillales</taxon>
        <taxon>Enterococcaceae</taxon>
        <taxon>Enterococcus</taxon>
    </lineage>
</organism>
<evidence type="ECO:0000313" key="1">
    <source>
        <dbReference type="EMBL" id="MBV7392430.1"/>
    </source>
</evidence>
<name>A0ABS6TI10_9ENTE</name>
<reference evidence="1 2" key="1">
    <citation type="submission" date="2021-06" db="EMBL/GenBank/DDBJ databases">
        <title>Enterococcus alishanensis sp. nov., a novel lactic acid bacterium isolated from fresh coffee beans.</title>
        <authorList>
            <person name="Chen Y.-S."/>
        </authorList>
    </citation>
    <scope>NUCLEOTIDE SEQUENCE [LARGE SCALE GENOMIC DNA]</scope>
    <source>
        <strain evidence="1 2">ALS3</strain>
    </source>
</reference>
<evidence type="ECO:0000313" key="2">
    <source>
        <dbReference type="Proteomes" id="UP000774130"/>
    </source>
</evidence>
<proteinExistence type="predicted"/>
<comment type="caution">
    <text evidence="1">The sequence shown here is derived from an EMBL/GenBank/DDBJ whole genome shotgun (WGS) entry which is preliminary data.</text>
</comment>
<accession>A0ABS6TI10</accession>
<dbReference type="EMBL" id="JAHUZB010000012">
    <property type="protein sequence ID" value="MBV7392430.1"/>
    <property type="molecule type" value="Genomic_DNA"/>
</dbReference>